<dbReference type="InterPro" id="IPR049315">
    <property type="entry name" value="GDC-P_N"/>
</dbReference>
<evidence type="ECO:0000256" key="3">
    <source>
        <dbReference type="ARBA" id="ARBA00049026"/>
    </source>
</evidence>
<name>A0AAE3VDK8_9BACT</name>
<dbReference type="InterPro" id="IPR023010">
    <property type="entry name" value="GcvPA"/>
</dbReference>
<dbReference type="PIRSF" id="PIRSF006815">
    <property type="entry name" value="GcvPA"/>
    <property type="match status" value="1"/>
</dbReference>
<sequence length="446" mass="48447">MPFIANTDADRREMLAAIGCASLDQLWDKANVPAPTSDFSMLPSGRSEYEVAKHLTHLAGKNATELVCFLGMGYYDHFIPAAVSEILGRSGFYTAYTPYQAEASQGTLQAIFEWQTAICRLTGMDVANASLYDGGTAVFEAMVMALRSTQRRHVVLASAVSPIFREMLKCYSANLDCRITTVATDDERSNQDALLAAVDDDTACVIVQYPNAFGTIEDWTACVAAIKARGALAVCASYPTALAVVKTPGECGFDIVVGEGQPLGMPLSFGGPYLGFMCTTSKLMRKMPGRIVGQAKDASGRTGYVLTLQAREQHIRRAQAMSNICSNENLCALCALSYMTLMGKQGLVEVAELCMSKARYALDVLSSIRGVRRVGSQPFFNEFVVELPVDAAEASGRMVEKGYAAGFPLGRYYSQRQNQLLVSVTEKRTREEINGFANSLEAVLWN</sequence>
<dbReference type="EMBL" id="JAUSVL010000001">
    <property type="protein sequence ID" value="MDQ0288436.1"/>
    <property type="molecule type" value="Genomic_DNA"/>
</dbReference>
<evidence type="ECO:0000313" key="6">
    <source>
        <dbReference type="EMBL" id="MDQ0288436.1"/>
    </source>
</evidence>
<dbReference type="PANTHER" id="PTHR42806">
    <property type="entry name" value="GLYCINE CLEAVAGE SYSTEM P-PROTEIN"/>
    <property type="match status" value="1"/>
</dbReference>
<dbReference type="InterPro" id="IPR015422">
    <property type="entry name" value="PyrdxlP-dep_Trfase_small"/>
</dbReference>
<keyword evidence="7" id="KW-1185">Reference proteome</keyword>
<dbReference type="Proteomes" id="UP001238163">
    <property type="component" value="Unassembled WGS sequence"/>
</dbReference>
<comment type="function">
    <text evidence="1 4">The glycine cleavage system catalyzes the degradation of glycine. The P protein binds the alpha-amino group of glycine through its pyridoxal phosphate cofactor; CO(2) is released and the remaining methylamine moiety is then transferred to the lipoamide cofactor of the H protein.</text>
</comment>
<dbReference type="GO" id="GO:0009116">
    <property type="term" value="P:nucleoside metabolic process"/>
    <property type="evidence" value="ECO:0007669"/>
    <property type="project" value="InterPro"/>
</dbReference>
<dbReference type="SUPFAM" id="SSF53383">
    <property type="entry name" value="PLP-dependent transferases"/>
    <property type="match status" value="1"/>
</dbReference>
<dbReference type="Pfam" id="PF02347">
    <property type="entry name" value="GDC-P"/>
    <property type="match status" value="1"/>
</dbReference>
<dbReference type="HAMAP" id="MF_00712">
    <property type="entry name" value="GcvPA"/>
    <property type="match status" value="1"/>
</dbReference>
<evidence type="ECO:0000256" key="2">
    <source>
        <dbReference type="ARBA" id="ARBA00023002"/>
    </source>
</evidence>
<dbReference type="NCBIfam" id="NF001696">
    <property type="entry name" value="PRK00451.1"/>
    <property type="match status" value="1"/>
</dbReference>
<evidence type="ECO:0000256" key="4">
    <source>
        <dbReference type="HAMAP-Rule" id="MF_00712"/>
    </source>
</evidence>
<keyword evidence="2 4" id="KW-0560">Oxidoreductase</keyword>
<evidence type="ECO:0000259" key="5">
    <source>
        <dbReference type="Pfam" id="PF02347"/>
    </source>
</evidence>
<dbReference type="AlphaFoldDB" id="A0AAE3VDK8"/>
<dbReference type="RefSeq" id="WP_307259762.1">
    <property type="nucleotide sequence ID" value="NZ_JAUSVL010000001.1"/>
</dbReference>
<protein>
    <recommendedName>
        <fullName evidence="4">Probable glycine dehydrogenase (decarboxylating) subunit 1</fullName>
        <ecNumber evidence="4">1.4.4.2</ecNumber>
    </recommendedName>
    <alternativeName>
        <fullName evidence="4">Glycine cleavage system P-protein subunit 1</fullName>
    </alternativeName>
    <alternativeName>
        <fullName evidence="4">Glycine decarboxylase subunit 1</fullName>
    </alternativeName>
    <alternativeName>
        <fullName evidence="4">Glycine dehydrogenase (aminomethyl-transferring) subunit 1</fullName>
    </alternativeName>
</protein>
<dbReference type="CDD" id="cd00613">
    <property type="entry name" value="GDC-P"/>
    <property type="match status" value="1"/>
</dbReference>
<comment type="caution">
    <text evidence="6">The sequence shown here is derived from an EMBL/GenBank/DDBJ whole genome shotgun (WGS) entry which is preliminary data.</text>
</comment>
<accession>A0AAE3VDK8</accession>
<comment type="similarity">
    <text evidence="4">Belongs to the GcvP family. N-terminal subunit subfamily.</text>
</comment>
<feature type="domain" description="Glycine cleavage system P-protein N-terminal" evidence="5">
    <location>
        <begin position="3"/>
        <end position="435"/>
    </location>
</feature>
<dbReference type="PANTHER" id="PTHR42806:SF1">
    <property type="entry name" value="GLYCINE DEHYDROGENASE (DECARBOXYLATING)"/>
    <property type="match status" value="1"/>
</dbReference>
<comment type="subunit">
    <text evidence="4">The glycine cleavage system is composed of four proteins: P, T, L and H. In this organism, the P 'protein' is a heterodimer of two subunits.</text>
</comment>
<evidence type="ECO:0000313" key="7">
    <source>
        <dbReference type="Proteomes" id="UP001238163"/>
    </source>
</evidence>
<dbReference type="Gene3D" id="3.40.640.10">
    <property type="entry name" value="Type I PLP-dependent aspartate aminotransferase-like (Major domain)"/>
    <property type="match status" value="1"/>
</dbReference>
<dbReference type="EC" id="1.4.4.2" evidence="4"/>
<proteinExistence type="inferred from homology"/>
<reference evidence="6" key="1">
    <citation type="submission" date="2023-07" db="EMBL/GenBank/DDBJ databases">
        <title>Genomic Encyclopedia of Type Strains, Phase IV (KMG-IV): sequencing the most valuable type-strain genomes for metagenomic binning, comparative biology and taxonomic classification.</title>
        <authorList>
            <person name="Goeker M."/>
        </authorList>
    </citation>
    <scope>NUCLEOTIDE SEQUENCE</scope>
    <source>
        <strain evidence="6">DSM 24202</strain>
    </source>
</reference>
<dbReference type="InterPro" id="IPR020581">
    <property type="entry name" value="GDC_P"/>
</dbReference>
<dbReference type="InterPro" id="IPR015424">
    <property type="entry name" value="PyrdxlP-dep_Trfase"/>
</dbReference>
<organism evidence="6 7">
    <name type="scientific">Oligosphaera ethanolica</name>
    <dbReference type="NCBI Taxonomy" id="760260"/>
    <lineage>
        <taxon>Bacteria</taxon>
        <taxon>Pseudomonadati</taxon>
        <taxon>Lentisphaerota</taxon>
        <taxon>Oligosphaeria</taxon>
        <taxon>Oligosphaerales</taxon>
        <taxon>Oligosphaeraceae</taxon>
        <taxon>Oligosphaera</taxon>
    </lineage>
</organism>
<dbReference type="Gene3D" id="3.90.1150.10">
    <property type="entry name" value="Aspartate Aminotransferase, domain 1"/>
    <property type="match status" value="1"/>
</dbReference>
<evidence type="ECO:0000256" key="1">
    <source>
        <dbReference type="ARBA" id="ARBA00003788"/>
    </source>
</evidence>
<gene>
    <name evidence="4" type="primary">gcvPA</name>
    <name evidence="6" type="ORF">J3R75_000543</name>
</gene>
<dbReference type="GO" id="GO:0019464">
    <property type="term" value="P:glycine decarboxylation via glycine cleavage system"/>
    <property type="evidence" value="ECO:0007669"/>
    <property type="project" value="UniProtKB-UniRule"/>
</dbReference>
<dbReference type="InterPro" id="IPR015421">
    <property type="entry name" value="PyrdxlP-dep_Trfase_major"/>
</dbReference>
<comment type="catalytic activity">
    <reaction evidence="3 4">
        <text>N(6)-[(R)-lipoyl]-L-lysyl-[glycine-cleavage complex H protein] + glycine + H(+) = N(6)-[(R)-S(8)-aminomethyldihydrolipoyl]-L-lysyl-[glycine-cleavage complex H protein] + CO2</text>
        <dbReference type="Rhea" id="RHEA:24304"/>
        <dbReference type="Rhea" id="RHEA-COMP:10494"/>
        <dbReference type="Rhea" id="RHEA-COMP:10495"/>
        <dbReference type="ChEBI" id="CHEBI:15378"/>
        <dbReference type="ChEBI" id="CHEBI:16526"/>
        <dbReference type="ChEBI" id="CHEBI:57305"/>
        <dbReference type="ChEBI" id="CHEBI:83099"/>
        <dbReference type="ChEBI" id="CHEBI:83143"/>
        <dbReference type="EC" id="1.4.4.2"/>
    </reaction>
</comment>
<dbReference type="GO" id="GO:0004375">
    <property type="term" value="F:glycine dehydrogenase (decarboxylating) activity"/>
    <property type="evidence" value="ECO:0007669"/>
    <property type="project" value="UniProtKB-EC"/>
</dbReference>